<dbReference type="EMBL" id="CAJVCH010558884">
    <property type="protein sequence ID" value="CAG7831086.1"/>
    <property type="molecule type" value="Genomic_DNA"/>
</dbReference>
<keyword evidence="2" id="KW-1185">Reference proteome</keyword>
<dbReference type="AlphaFoldDB" id="A0A8J2LFX3"/>
<evidence type="ECO:0000313" key="2">
    <source>
        <dbReference type="Proteomes" id="UP000708208"/>
    </source>
</evidence>
<proteinExistence type="predicted"/>
<dbReference type="Proteomes" id="UP000708208">
    <property type="component" value="Unassembled WGS sequence"/>
</dbReference>
<gene>
    <name evidence="1" type="ORF">AFUS01_LOCUS40846</name>
</gene>
<feature type="non-terminal residue" evidence="1">
    <location>
        <position position="93"/>
    </location>
</feature>
<sequence length="93" mass="10681">RRLETMNIAVNENPSLELTEERGILLKIVIAGAFYPNYFVRNRPKKNEYEKEISKELIGRNPATTVVFQGFSADQPGHLYAHHITSQFEYGNV</sequence>
<protein>
    <submittedName>
        <fullName evidence="1">Uncharacterized protein</fullName>
    </submittedName>
</protein>
<organism evidence="1 2">
    <name type="scientific">Allacma fusca</name>
    <dbReference type="NCBI Taxonomy" id="39272"/>
    <lineage>
        <taxon>Eukaryota</taxon>
        <taxon>Metazoa</taxon>
        <taxon>Ecdysozoa</taxon>
        <taxon>Arthropoda</taxon>
        <taxon>Hexapoda</taxon>
        <taxon>Collembola</taxon>
        <taxon>Symphypleona</taxon>
        <taxon>Sminthuridae</taxon>
        <taxon>Allacma</taxon>
    </lineage>
</organism>
<reference evidence="1" key="1">
    <citation type="submission" date="2021-06" db="EMBL/GenBank/DDBJ databases">
        <authorList>
            <person name="Hodson N. C."/>
            <person name="Mongue J. A."/>
            <person name="Jaron S. K."/>
        </authorList>
    </citation>
    <scope>NUCLEOTIDE SEQUENCE</scope>
</reference>
<evidence type="ECO:0000313" key="1">
    <source>
        <dbReference type="EMBL" id="CAG7831086.1"/>
    </source>
</evidence>
<comment type="caution">
    <text evidence="1">The sequence shown here is derived from an EMBL/GenBank/DDBJ whole genome shotgun (WGS) entry which is preliminary data.</text>
</comment>
<accession>A0A8J2LFX3</accession>
<dbReference type="OrthoDB" id="66977at2759"/>
<feature type="non-terminal residue" evidence="1">
    <location>
        <position position="1"/>
    </location>
</feature>
<name>A0A8J2LFX3_9HEXA</name>